<dbReference type="GO" id="GO:0005546">
    <property type="term" value="F:phosphatidylinositol-4,5-bisphosphate binding"/>
    <property type="evidence" value="ECO:0007669"/>
    <property type="project" value="InterPro"/>
</dbReference>
<dbReference type="InterPro" id="IPR004140">
    <property type="entry name" value="Exo70"/>
</dbReference>
<dbReference type="Gene3D" id="1.20.1280.170">
    <property type="entry name" value="Exocyst complex component Exo70"/>
    <property type="match status" value="1"/>
</dbReference>
<dbReference type="InterPro" id="IPR016159">
    <property type="entry name" value="Cullin_repeat-like_dom_sf"/>
</dbReference>
<evidence type="ECO:0000256" key="1">
    <source>
        <dbReference type="ARBA" id="ARBA00006756"/>
    </source>
</evidence>
<feature type="region of interest" description="Disordered" evidence="4">
    <location>
        <begin position="397"/>
        <end position="419"/>
    </location>
</feature>
<dbReference type="EMBL" id="BTGU01000009">
    <property type="protein sequence ID" value="GMN39028.1"/>
    <property type="molecule type" value="Genomic_DNA"/>
</dbReference>
<keyword evidence="2 3" id="KW-0813">Transport</keyword>
<evidence type="ECO:0000256" key="4">
    <source>
        <dbReference type="SAM" id="MobiDB-lite"/>
    </source>
</evidence>
<dbReference type="InterPro" id="IPR046364">
    <property type="entry name" value="Exo70_C"/>
</dbReference>
<dbReference type="Pfam" id="PF03081">
    <property type="entry name" value="Exo70_C"/>
    <property type="match status" value="1"/>
</dbReference>
<feature type="region of interest" description="Disordered" evidence="4">
    <location>
        <begin position="610"/>
        <end position="630"/>
    </location>
</feature>
<dbReference type="PANTHER" id="PTHR12542">
    <property type="entry name" value="EXOCYST COMPLEX PROTEIN EXO70"/>
    <property type="match status" value="1"/>
</dbReference>
<keyword evidence="3" id="KW-0268">Exocytosis</keyword>
<dbReference type="Proteomes" id="UP001187192">
    <property type="component" value="Unassembled WGS sequence"/>
</dbReference>
<keyword evidence="7" id="KW-1185">Reference proteome</keyword>
<dbReference type="SUPFAM" id="SSF74788">
    <property type="entry name" value="Cullin repeat-like"/>
    <property type="match status" value="1"/>
</dbReference>
<dbReference type="GO" id="GO:0006887">
    <property type="term" value="P:exocytosis"/>
    <property type="evidence" value="ECO:0007669"/>
    <property type="project" value="UniProtKB-KW"/>
</dbReference>
<comment type="function">
    <text evidence="3">Component of the exocyst complex.</text>
</comment>
<feature type="compositionally biased region" description="Low complexity" evidence="4">
    <location>
        <begin position="105"/>
        <end position="114"/>
    </location>
</feature>
<feature type="compositionally biased region" description="Low complexity" evidence="4">
    <location>
        <begin position="610"/>
        <end position="620"/>
    </location>
</feature>
<dbReference type="GO" id="GO:0000145">
    <property type="term" value="C:exocyst"/>
    <property type="evidence" value="ECO:0007669"/>
    <property type="project" value="InterPro"/>
</dbReference>
<sequence length="630" mass="71307">MIDQIIESAAVLVMKWDPESSSYAKVTSLFYESKAEAHQFIKCVGDLQKAMHFMVSDESFSSSDKLVLAQSLMQIAMKRLQKEFYQILSMNRAYLDPESMSTRSSRASARSSVSEFEDDGGTTTDDDIRVAGDSISEVEQVSITAMEELRSIAECMISAGYAKECINIYKIIRKSIIDEGIYRMGVEKMSNSQINKSNWQVLEIRIKNWLEAVKIAMKTLFNGERILCDHVFSSSDSIRESCFADISREGALLLFGFPELVAKSKRLPEKMFAVLDMYSAIFENWPEIESIFAFESTSAVRSTAYNSLVRLADFVRDTLSDFESSIHKDHLHLHDREHHHSWKKSPPGGGVHRMTVHVMNRLSLLADYGEILVDIFRDWPPPAKYSISLPGSFFDNTSSADSSDESQFPAPPSPSPSPSPPLAISLRLAWLILVLLCKLDGKSKKYDDVSISYLFLANNLNHVLSKVRTSNLQYLLGDEWVARHEAKLRQFTASYERLAWGKVLASLPENPAAAMSPEEAKTAFKNFNSSFEEASRKQRSSSVPDSKLRDEIQRSVSRRIVTVYREFYGAHRITVGNSERQVRATVKFTPEDVGNYLSDLFFVTSESERFSSSCSSSPSESTHRRHWRIR</sequence>
<name>A0AA88A4H5_FICCA</name>
<organism evidence="6 7">
    <name type="scientific">Ficus carica</name>
    <name type="common">Common fig</name>
    <dbReference type="NCBI Taxonomy" id="3494"/>
    <lineage>
        <taxon>Eukaryota</taxon>
        <taxon>Viridiplantae</taxon>
        <taxon>Streptophyta</taxon>
        <taxon>Embryophyta</taxon>
        <taxon>Tracheophyta</taxon>
        <taxon>Spermatophyta</taxon>
        <taxon>Magnoliopsida</taxon>
        <taxon>eudicotyledons</taxon>
        <taxon>Gunneridae</taxon>
        <taxon>Pentapetalae</taxon>
        <taxon>rosids</taxon>
        <taxon>fabids</taxon>
        <taxon>Rosales</taxon>
        <taxon>Moraceae</taxon>
        <taxon>Ficeae</taxon>
        <taxon>Ficus</taxon>
    </lineage>
</organism>
<dbReference type="PANTHER" id="PTHR12542:SF38">
    <property type="entry name" value="EXOCYST SUBUNIT EXO70 FAMILY PROTEIN"/>
    <property type="match status" value="1"/>
</dbReference>
<evidence type="ECO:0000259" key="5">
    <source>
        <dbReference type="Pfam" id="PF03081"/>
    </source>
</evidence>
<dbReference type="Pfam" id="PF20669">
    <property type="entry name" value="Exo70_N"/>
    <property type="match status" value="1"/>
</dbReference>
<evidence type="ECO:0000256" key="2">
    <source>
        <dbReference type="ARBA" id="ARBA00022448"/>
    </source>
</evidence>
<evidence type="ECO:0000256" key="3">
    <source>
        <dbReference type="RuleBase" id="RU365026"/>
    </source>
</evidence>
<protein>
    <recommendedName>
        <fullName evidence="3">Exocyst subunit Exo70 family protein</fullName>
    </recommendedName>
</protein>
<feature type="region of interest" description="Disordered" evidence="4">
    <location>
        <begin position="105"/>
        <end position="128"/>
    </location>
</feature>
<accession>A0AA88A4H5</accession>
<comment type="similarity">
    <text evidence="1 3">Belongs to the EXO70 family.</text>
</comment>
<proteinExistence type="inferred from homology"/>
<gene>
    <name evidence="6" type="ORF">TIFTF001_008255</name>
</gene>
<feature type="domain" description="Exocyst complex subunit Exo70 C-terminal" evidence="5">
    <location>
        <begin position="207"/>
        <end position="599"/>
    </location>
</feature>
<dbReference type="GO" id="GO:0015031">
    <property type="term" value="P:protein transport"/>
    <property type="evidence" value="ECO:0007669"/>
    <property type="project" value="UniProtKB-KW"/>
</dbReference>
<reference evidence="6" key="1">
    <citation type="submission" date="2023-07" db="EMBL/GenBank/DDBJ databases">
        <title>draft genome sequence of fig (Ficus carica).</title>
        <authorList>
            <person name="Takahashi T."/>
            <person name="Nishimura K."/>
        </authorList>
    </citation>
    <scope>NUCLEOTIDE SEQUENCE</scope>
</reference>
<dbReference type="AlphaFoldDB" id="A0AA88A4H5"/>
<evidence type="ECO:0000313" key="6">
    <source>
        <dbReference type="EMBL" id="GMN39028.1"/>
    </source>
</evidence>
<feature type="compositionally biased region" description="Pro residues" evidence="4">
    <location>
        <begin position="409"/>
        <end position="419"/>
    </location>
</feature>
<evidence type="ECO:0000313" key="7">
    <source>
        <dbReference type="Proteomes" id="UP001187192"/>
    </source>
</evidence>
<keyword evidence="3" id="KW-0653">Protein transport</keyword>
<comment type="caution">
    <text evidence="6">The sequence shown here is derived from an EMBL/GenBank/DDBJ whole genome shotgun (WGS) entry which is preliminary data.</text>
</comment>